<feature type="compositionally biased region" description="Polar residues" evidence="3">
    <location>
        <begin position="641"/>
        <end position="655"/>
    </location>
</feature>
<dbReference type="Gene3D" id="3.30.930.10">
    <property type="entry name" value="Bira Bifunctional Protein, Domain 2"/>
    <property type="match status" value="1"/>
</dbReference>
<feature type="region of interest" description="Disordered" evidence="3">
    <location>
        <begin position="1172"/>
        <end position="1421"/>
    </location>
</feature>
<feature type="compositionally biased region" description="Low complexity" evidence="3">
    <location>
        <begin position="1391"/>
        <end position="1408"/>
    </location>
</feature>
<evidence type="ECO:0000256" key="1">
    <source>
        <dbReference type="ARBA" id="ARBA00009934"/>
    </source>
</evidence>
<evidence type="ECO:0000259" key="4">
    <source>
        <dbReference type="PROSITE" id="PS51733"/>
    </source>
</evidence>
<feature type="region of interest" description="Disordered" evidence="3">
    <location>
        <begin position="128"/>
        <end position="198"/>
    </location>
</feature>
<feature type="compositionally biased region" description="Low complexity" evidence="3">
    <location>
        <begin position="1022"/>
        <end position="1031"/>
    </location>
</feature>
<feature type="region of interest" description="Disordered" evidence="3">
    <location>
        <begin position="820"/>
        <end position="858"/>
    </location>
</feature>
<dbReference type="SUPFAM" id="SSF55681">
    <property type="entry name" value="Class II aaRS and biotin synthetases"/>
    <property type="match status" value="1"/>
</dbReference>
<feature type="compositionally biased region" description="Low complexity" evidence="3">
    <location>
        <begin position="749"/>
        <end position="760"/>
    </location>
</feature>
<reference evidence="5" key="1">
    <citation type="submission" date="2015-09" db="EMBL/GenBank/DDBJ databases">
        <title>Scylla olivacea transcriptome.</title>
        <authorList>
            <person name="Ikhwanuddin M."/>
        </authorList>
    </citation>
    <scope>NUCLEOTIDE SEQUENCE</scope>
</reference>
<feature type="compositionally biased region" description="Polar residues" evidence="3">
    <location>
        <begin position="188"/>
        <end position="198"/>
    </location>
</feature>
<protein>
    <recommendedName>
        <fullName evidence="4">BPL/LPL catalytic domain-containing protein</fullName>
    </recommendedName>
</protein>
<dbReference type="EMBL" id="GDRN01103877">
    <property type="protein sequence ID" value="JAI58001.1"/>
    <property type="molecule type" value="Transcribed_RNA"/>
</dbReference>
<dbReference type="InterPro" id="IPR045864">
    <property type="entry name" value="aa-tRNA-synth_II/BPL/LPL"/>
</dbReference>
<feature type="compositionally biased region" description="Polar residues" evidence="3">
    <location>
        <begin position="1063"/>
        <end position="1075"/>
    </location>
</feature>
<feature type="region of interest" description="Disordered" evidence="3">
    <location>
        <begin position="961"/>
        <end position="1118"/>
    </location>
</feature>
<dbReference type="CDD" id="cd16442">
    <property type="entry name" value="BPL"/>
    <property type="match status" value="1"/>
</dbReference>
<dbReference type="PANTHER" id="PTHR12835">
    <property type="entry name" value="BIOTIN PROTEIN LIGASE"/>
    <property type="match status" value="1"/>
</dbReference>
<feature type="compositionally biased region" description="Polar residues" evidence="3">
    <location>
        <begin position="916"/>
        <end position="936"/>
    </location>
</feature>
<feature type="compositionally biased region" description="Polar residues" evidence="3">
    <location>
        <begin position="825"/>
        <end position="834"/>
    </location>
</feature>
<dbReference type="PROSITE" id="PS51733">
    <property type="entry name" value="BPL_LPL_CATALYTIC"/>
    <property type="match status" value="1"/>
</dbReference>
<feature type="region of interest" description="Disordered" evidence="3">
    <location>
        <begin position="641"/>
        <end position="660"/>
    </location>
</feature>
<feature type="compositionally biased region" description="Low complexity" evidence="3">
    <location>
        <begin position="1444"/>
        <end position="1485"/>
    </location>
</feature>
<dbReference type="Pfam" id="PF03099">
    <property type="entry name" value="BPL_LplA_LipB"/>
    <property type="match status" value="1"/>
</dbReference>
<feature type="region of interest" description="Disordered" evidence="3">
    <location>
        <begin position="271"/>
        <end position="307"/>
    </location>
</feature>
<feature type="compositionally biased region" description="Polar residues" evidence="3">
    <location>
        <begin position="1172"/>
        <end position="1183"/>
    </location>
</feature>
<feature type="compositionally biased region" description="Basic and acidic residues" evidence="3">
    <location>
        <begin position="1005"/>
        <end position="1021"/>
    </location>
</feature>
<comment type="similarity">
    <text evidence="1">Belongs to the biotin--protein ligase family.</text>
</comment>
<dbReference type="NCBIfam" id="TIGR00121">
    <property type="entry name" value="birA_ligase"/>
    <property type="match status" value="1"/>
</dbReference>
<feature type="compositionally biased region" description="Basic and acidic residues" evidence="3">
    <location>
        <begin position="961"/>
        <end position="974"/>
    </location>
</feature>
<name>A0A0P4VRR9_SCYOL</name>
<feature type="region of interest" description="Disordered" evidence="3">
    <location>
        <begin position="1873"/>
        <end position="1897"/>
    </location>
</feature>
<dbReference type="InterPro" id="IPR004143">
    <property type="entry name" value="BPL_LPL_catalytic"/>
</dbReference>
<accession>A0A0P4VRR9</accession>
<evidence type="ECO:0000256" key="2">
    <source>
        <dbReference type="ARBA" id="ARBA00022598"/>
    </source>
</evidence>
<keyword evidence="2" id="KW-0436">Ligase</keyword>
<dbReference type="GO" id="GO:0004077">
    <property type="term" value="F:biotin--[biotin carboxyl-carrier protein] ligase activity"/>
    <property type="evidence" value="ECO:0007669"/>
    <property type="project" value="InterPro"/>
</dbReference>
<feature type="compositionally biased region" description="Low complexity" evidence="3">
    <location>
        <begin position="1318"/>
        <end position="1328"/>
    </location>
</feature>
<feature type="region of interest" description="Disordered" evidence="3">
    <location>
        <begin position="1670"/>
        <end position="1724"/>
    </location>
</feature>
<dbReference type="InterPro" id="IPR004408">
    <property type="entry name" value="Biotin_CoA_COase_ligase"/>
</dbReference>
<dbReference type="GO" id="GO:0005737">
    <property type="term" value="C:cytoplasm"/>
    <property type="evidence" value="ECO:0007669"/>
    <property type="project" value="TreeGrafter"/>
</dbReference>
<feature type="compositionally biased region" description="Basic and acidic residues" evidence="3">
    <location>
        <begin position="1089"/>
        <end position="1114"/>
    </location>
</feature>
<feature type="region of interest" description="Disordered" evidence="3">
    <location>
        <begin position="915"/>
        <end position="936"/>
    </location>
</feature>
<feature type="domain" description="BPL/LPL catalytic" evidence="4">
    <location>
        <begin position="2065"/>
        <end position="2260"/>
    </location>
</feature>
<sequence>MICQGIQPPQPGKREQDMVREAAQYYQRALDAAHVRQEGFKREQSSASDEDFSFSGSRDRVVVTQEPIRYPVRIRSEADLTRATSIIRDNLANIIQNYLFKPGTSPESQPLVSHLALDHPTIKLVGTNEREVGSRISTSGSTESKEGSSPPPLVVAAGGQTPMAPFAPVQKAPLFRSKASPQHPLSKPRSSSPGSTIQMVCLPSPHQKAELTSGMSPCVVKKEKQPFTSSSKVTGKYPARGDKRLTKSEEIVLPPFIRESHIDVPVTAEDDLTSNSSTADLGSTAEYPHPQQATTTSTGHKEKKFDAASKKSVEVDAKYVTATSKESLQIGSPTEESADIIAKNQEIALSSADRSCVTRILETVPPSDIQKADIVPSTERAMVQKMKNGAVVSTPTESISSLQDTVSLPTTSDALINSSQSVASAPKMDTIPDIAMIPPTPDTDTDSAPGTVMTSVTPDTDITPMTPDKDIAQATQGMNMTEETSETTKTPATLSNDTVLIMSDIKTPDLIQTYLDVSKEAVATNIVSKVSDADTTITSPTTSDIGRKDEGHSRVVTQAGKDEADDVYCPESVVTIVHDGCISPIVENNLSWEGSSLASESQGESIQRPRCLKDTHKLNTKSSTASESSFESLPYRMLTSQPESLTEDVSNSVSIELTRPPPETERLRAARLELIRQERIHAISLMSTVTTDSEEGQVWAASLEEQPFGSPMIENNNQETWDSPVLDSGVEVALKETCIDHSTKPQHCSPTSPTESAPESGFSSLQETVVEGSARGARSGVCLSKSKDSLDLTDGERCAGTDTFSDDMETLSSSAGEATLMESGPVSQRASPRNSVSDSVHHDSSLAVPTHEVSQHEDGVTITPGVQLADTTVAAAARVSVVSPESHWSSTPLKQQEKLQQKHVDFVDGMVKDLCQANNLPPTPQSGSPASHHLQQTTATTTITTSYSVSSTTTSITKIAKSTDLKKGRPEKHSRTSYSSRGEKNKELLSGETSPKDAGFLVDGGDGKPRLQRMAHLERTDTSGSPTSSRTPAPPTNPLAQGNKCENSSKARAPPLQHPVKRNGNSELISRNINDTLGRLSSAENVAQDPREGEKTGWNRARETRRGGSEEGPVRSHVLNLRKYGSEELSRATLDSYSSSNSKSYLEPDLSSLGSFQSAGGSLELLEGSMKHCTSNATAQSQELARCEQVSLKSQGSLDKFPHFDQVSASQRQVTPRRKGVSVDDSGAGKSEHMHRSLTLPGSLASPRKEDKKKEKEEKGKRKKKEKEGATGGEKKSAMMSLKGLLRRNKPREKEKEGTQERLSSPSLFRRLERRSKSGSPSPLSDSSIHQPRPGNSPSSSPVDPTSRSPVVANGKTRPVISSPVAVQQPTPITTAPVISANTGAPNRSVAISCSDSESAPSSTPASPQRRVSLARGVGLASQPSPRLYKHVLTRNLSSSQESLDSSILSSVQSSPQSSPHGSPQRCAIPPSASSLSLPAARELSPPAPVMGTRALRGSSNSFSVTIGFRPQIERRRGQRTVSEGADLNRVSLSPGPRRGEGSRVLTQLGKRSSSMEILVCGKIREHCPEAGSSPAGPRIPFSREGSFRLHREISVETLFEVPEGNVVGGSQEDYRRYLDHVHAARHGSCSSLAEEPSSAPEPLSRHHMRKYSVPQAMHLSGMREAAMSNPNLQRSSSPLVRGMSHSSTFSSSPLRRPSSATPAYSPAKRGLCSSTGGSQVGEVGGMPLMRVEEEGPQRKNLDSATDKPPNILVYAANNAEYYEKVKQTLGRCLNPDRYTIYHLTDELAFKSPWSGSTTLLVVCGDVPAHISTVFIRYLLKGGRVLSVCSDFLNMAVPLFGTVEVQEQAVVSVSYQRWNSVHLLHHQHCFHSSPRNKRFSRNTEMPSKDPTNRSAVSVEPTHVEIIDEYGGRHRLDLRVLATDDTWGAPTLLSAKVHDGQGTAVFSQVHLEHDPQASLPATSEATNQLAGSNMARLEILQELLATELSLDISSHPSIAYTPAYFLGRHELKEELLNHLQPHMVGERLQRSHTSIEFVKPGNVPKQPAHNLLPILTSACPLTFSTVKYFETLATTSLGRLVIYCEVMSSSMRVVAGNPPLVHGLVVIPTQQTHGQGRGGNVWLSPLGCAMFSIQFHFHLSSPLGQHLSFLQHLVAMSVVQAVVTLPGYNDIPLHLKWPNDIYLGSNLKIGGVVVEATTAGPQVIANVGCGVNLSNSNPTGCINDAIRQYNQEHNTELAEFEREVFLARVFNALEELIHTFQTQGPGAVQHIYYKYWLHSNAVVTVQSEHRHTQSAEVVGVDSYGFLQARLPSGETITLQPDGNSFDMMEGLVYSKVK</sequence>
<evidence type="ECO:0000313" key="5">
    <source>
        <dbReference type="EMBL" id="JAI58001.1"/>
    </source>
</evidence>
<feature type="region of interest" description="Disordered" evidence="3">
    <location>
        <begin position="741"/>
        <end position="764"/>
    </location>
</feature>
<dbReference type="PANTHER" id="PTHR12835:SF5">
    <property type="entry name" value="BIOTIN--PROTEIN LIGASE"/>
    <property type="match status" value="1"/>
</dbReference>
<feature type="compositionally biased region" description="Basic and acidic residues" evidence="3">
    <location>
        <begin position="1247"/>
        <end position="1277"/>
    </location>
</feature>
<feature type="compositionally biased region" description="Polar residues" evidence="3">
    <location>
        <begin position="1670"/>
        <end position="1703"/>
    </location>
</feature>
<organism evidence="5">
    <name type="scientific">Scylla olivacea</name>
    <name type="common">Orange mud crab</name>
    <name type="synonym">Cancer olivacea</name>
    <dbReference type="NCBI Taxonomy" id="85551"/>
    <lineage>
        <taxon>Eukaryota</taxon>
        <taxon>Metazoa</taxon>
        <taxon>Ecdysozoa</taxon>
        <taxon>Arthropoda</taxon>
        <taxon>Crustacea</taxon>
        <taxon>Multicrustacea</taxon>
        <taxon>Malacostraca</taxon>
        <taxon>Eumalacostraca</taxon>
        <taxon>Eucarida</taxon>
        <taxon>Decapoda</taxon>
        <taxon>Pleocyemata</taxon>
        <taxon>Brachyura</taxon>
        <taxon>Eubrachyura</taxon>
        <taxon>Portunoidea</taxon>
        <taxon>Portunidae</taxon>
        <taxon>Portuninae</taxon>
        <taxon>Scylla</taxon>
    </lineage>
</organism>
<feature type="compositionally biased region" description="Polar residues" evidence="3">
    <location>
        <begin position="1365"/>
        <end position="1374"/>
    </location>
</feature>
<feature type="compositionally biased region" description="Polar residues" evidence="3">
    <location>
        <begin position="1334"/>
        <end position="1349"/>
    </location>
</feature>
<proteinExistence type="inferred from homology"/>
<evidence type="ECO:0000256" key="3">
    <source>
        <dbReference type="SAM" id="MobiDB-lite"/>
    </source>
</evidence>
<feature type="region of interest" description="Disordered" evidence="3">
    <location>
        <begin position="1444"/>
        <end position="1496"/>
    </location>
</feature>